<accession>A0A0N5ASW2</accession>
<organism evidence="1 2">
    <name type="scientific">Syphacia muris</name>
    <dbReference type="NCBI Taxonomy" id="451379"/>
    <lineage>
        <taxon>Eukaryota</taxon>
        <taxon>Metazoa</taxon>
        <taxon>Ecdysozoa</taxon>
        <taxon>Nematoda</taxon>
        <taxon>Chromadorea</taxon>
        <taxon>Rhabditida</taxon>
        <taxon>Spirurina</taxon>
        <taxon>Oxyuridomorpha</taxon>
        <taxon>Oxyuroidea</taxon>
        <taxon>Oxyuridae</taxon>
        <taxon>Syphacia</taxon>
    </lineage>
</organism>
<dbReference type="STRING" id="451379.A0A0N5ASW2"/>
<evidence type="ECO:0000313" key="1">
    <source>
        <dbReference type="Proteomes" id="UP000046393"/>
    </source>
</evidence>
<reference evidence="2" key="1">
    <citation type="submission" date="2017-02" db="UniProtKB">
        <authorList>
            <consortium name="WormBaseParasite"/>
        </authorList>
    </citation>
    <scope>IDENTIFICATION</scope>
</reference>
<dbReference type="WBParaSite" id="SMUV_0000789601-mRNA-1">
    <property type="protein sequence ID" value="SMUV_0000789601-mRNA-1"/>
    <property type="gene ID" value="SMUV_0000789601"/>
</dbReference>
<dbReference type="AlphaFoldDB" id="A0A0N5ASW2"/>
<name>A0A0N5ASW2_9BILA</name>
<evidence type="ECO:0000313" key="2">
    <source>
        <dbReference type="WBParaSite" id="SMUV_0000789601-mRNA-1"/>
    </source>
</evidence>
<proteinExistence type="predicted"/>
<protein>
    <submittedName>
        <fullName evidence="2">Glucuronosyltransferase</fullName>
    </submittedName>
</protein>
<dbReference type="Proteomes" id="UP000046393">
    <property type="component" value="Unplaced"/>
</dbReference>
<keyword evidence="1" id="KW-1185">Reference proteome</keyword>
<sequence length="82" mass="9327">MRLIQVLLFCIIVTQAITLKILVFSPKFGYSHVMFAGTIADLLTKAGHRNPKANLPKIVFCYSVVQKIKLPKQFSCYCYCNQ</sequence>